<evidence type="ECO:0000313" key="1">
    <source>
        <dbReference type="EMBL" id="KAJ2993780.1"/>
    </source>
</evidence>
<keyword evidence="2" id="KW-1185">Reference proteome</keyword>
<protein>
    <submittedName>
        <fullName evidence="1">Uncharacterized protein</fullName>
    </submittedName>
</protein>
<proteinExistence type="predicted"/>
<name>A0ACC1PKW7_9PEZI</name>
<dbReference type="Proteomes" id="UP001143856">
    <property type="component" value="Unassembled WGS sequence"/>
</dbReference>
<reference evidence="1" key="1">
    <citation type="submission" date="2022-10" db="EMBL/GenBank/DDBJ databases">
        <title>Genome Sequence of Xylaria curta.</title>
        <authorList>
            <person name="Buettner E."/>
        </authorList>
    </citation>
    <scope>NUCLEOTIDE SEQUENCE</scope>
    <source>
        <strain evidence="1">Babe10</strain>
    </source>
</reference>
<accession>A0ACC1PKW7</accession>
<sequence length="175" mass="18861">MDCVHITAMPEPAADDAREFAVVVVLYATVGVRELVLPPAGPAPESEKTDQLSTSFSIHRLRLLVSTSATRTPVFRVNAAAQRAFSISAARPKTDVVQETEVPVSVYSPDSKGAAGSTSDHFSIPVNRDDAKPKPFPPRGGRRCHSLTKKVYGDMPPMMQKMSIMDKVVVVTGVN</sequence>
<evidence type="ECO:0000313" key="2">
    <source>
        <dbReference type="Proteomes" id="UP001143856"/>
    </source>
</evidence>
<comment type="caution">
    <text evidence="1">The sequence shown here is derived from an EMBL/GenBank/DDBJ whole genome shotgun (WGS) entry which is preliminary data.</text>
</comment>
<organism evidence="1 2">
    <name type="scientific">Xylaria curta</name>
    <dbReference type="NCBI Taxonomy" id="42375"/>
    <lineage>
        <taxon>Eukaryota</taxon>
        <taxon>Fungi</taxon>
        <taxon>Dikarya</taxon>
        <taxon>Ascomycota</taxon>
        <taxon>Pezizomycotina</taxon>
        <taxon>Sordariomycetes</taxon>
        <taxon>Xylariomycetidae</taxon>
        <taxon>Xylariales</taxon>
        <taxon>Xylariaceae</taxon>
        <taxon>Xylaria</taxon>
    </lineage>
</organism>
<gene>
    <name evidence="1" type="ORF">NUW58_g1737</name>
</gene>
<dbReference type="EMBL" id="JAPDGR010000200">
    <property type="protein sequence ID" value="KAJ2993780.1"/>
    <property type="molecule type" value="Genomic_DNA"/>
</dbReference>